<evidence type="ECO:0000256" key="3">
    <source>
        <dbReference type="ARBA" id="ARBA00035643"/>
    </source>
</evidence>
<dbReference type="GO" id="GO:0031411">
    <property type="term" value="C:gas vesicle"/>
    <property type="evidence" value="ECO:0007669"/>
    <property type="project" value="UniProtKB-SubCell"/>
</dbReference>
<proteinExistence type="inferred from homology"/>
<dbReference type="GO" id="GO:0031412">
    <property type="term" value="P:gas vesicle organization"/>
    <property type="evidence" value="ECO:0007669"/>
    <property type="project" value="InterPro"/>
</dbReference>
<dbReference type="Pfam" id="PF06386">
    <property type="entry name" value="GvpL_GvpF"/>
    <property type="match status" value="1"/>
</dbReference>
<accession>A0A4R1HVR3</accession>
<name>A0A4R1HVR3_PSEEN</name>
<comment type="similarity">
    <text evidence="3">Belongs to the gas vesicle GvpF/GvpL family.</text>
</comment>
<dbReference type="EMBL" id="SMFZ01000002">
    <property type="protein sequence ID" value="TCK21592.1"/>
    <property type="molecule type" value="Genomic_DNA"/>
</dbReference>
<dbReference type="AlphaFoldDB" id="A0A4R1HVR3"/>
<evidence type="ECO:0000256" key="1">
    <source>
        <dbReference type="ARBA" id="ARBA00022987"/>
    </source>
</evidence>
<keyword evidence="5" id="KW-1185">Reference proteome</keyword>
<dbReference type="RefSeq" id="WP_132430324.1">
    <property type="nucleotide sequence ID" value="NZ_SMFZ01000002.1"/>
</dbReference>
<sequence>MGDELSYVYAVGVRIPRGVVADLRGIGDHPVRLVEDGGIAAVVGSVPADEFTAEQIEERLQDLAWISETARAHHRVVDVVGAQAVVAPFALATVYRDDARVEQILRERAGAFAAVLDRLRGRAEWGVKAWAGSAPQRSEGGRASSGAEYLRRRRAVLRESERETDVAFDAAEKLHGTAAGGADAARRHRLHEPALSGRSEPMVLNGAYLVHTGHVDRWRAAVEEAGERSGLSVEVTGPWVPYSFVDEGSR</sequence>
<dbReference type="PANTHER" id="PTHR36852:SF1">
    <property type="entry name" value="PROTEIN GVPL 2"/>
    <property type="match status" value="1"/>
</dbReference>
<evidence type="ECO:0000256" key="2">
    <source>
        <dbReference type="ARBA" id="ARBA00035108"/>
    </source>
</evidence>
<comment type="subcellular location">
    <subcellularLocation>
        <location evidence="2">Gas vesicle</location>
    </subcellularLocation>
</comment>
<dbReference type="OrthoDB" id="146444at2"/>
<reference evidence="4 5" key="1">
    <citation type="submission" date="2019-03" db="EMBL/GenBank/DDBJ databases">
        <title>Sequencing the genomes of 1000 actinobacteria strains.</title>
        <authorList>
            <person name="Klenk H.-P."/>
        </authorList>
    </citation>
    <scope>NUCLEOTIDE SEQUENCE [LARGE SCALE GENOMIC DNA]</scope>
    <source>
        <strain evidence="4 5">DSM 44969</strain>
    </source>
</reference>
<organism evidence="4 5">
    <name type="scientific">Pseudonocardia endophytica</name>
    <dbReference type="NCBI Taxonomy" id="401976"/>
    <lineage>
        <taxon>Bacteria</taxon>
        <taxon>Bacillati</taxon>
        <taxon>Actinomycetota</taxon>
        <taxon>Actinomycetes</taxon>
        <taxon>Pseudonocardiales</taxon>
        <taxon>Pseudonocardiaceae</taxon>
        <taxon>Pseudonocardia</taxon>
    </lineage>
</organism>
<dbReference type="PANTHER" id="PTHR36852">
    <property type="entry name" value="PROTEIN GVPL 2"/>
    <property type="match status" value="1"/>
</dbReference>
<dbReference type="InterPro" id="IPR009430">
    <property type="entry name" value="GvpL/GvpF"/>
</dbReference>
<keyword evidence="1" id="KW-0304">Gas vesicle</keyword>
<evidence type="ECO:0000313" key="4">
    <source>
        <dbReference type="EMBL" id="TCK21592.1"/>
    </source>
</evidence>
<comment type="caution">
    <text evidence="4">The sequence shown here is derived from an EMBL/GenBank/DDBJ whole genome shotgun (WGS) entry which is preliminary data.</text>
</comment>
<protein>
    <submittedName>
        <fullName evidence="4">Gas vesicle protein GvpL/GvpF</fullName>
    </submittedName>
</protein>
<dbReference type="Proteomes" id="UP000295560">
    <property type="component" value="Unassembled WGS sequence"/>
</dbReference>
<evidence type="ECO:0000313" key="5">
    <source>
        <dbReference type="Proteomes" id="UP000295560"/>
    </source>
</evidence>
<gene>
    <name evidence="4" type="ORF">EV378_5581</name>
</gene>